<dbReference type="EnsemblPlants" id="PGSC0003DMT400097032">
    <property type="protein sequence ID" value="PGSC0003DMT400097032"/>
    <property type="gene ID" value="PGSC0003DMG400046603"/>
</dbReference>
<dbReference type="AlphaFoldDB" id="M1DZR6"/>
<dbReference type="InParanoid" id="M1DZR6"/>
<dbReference type="HOGENOM" id="CLU_2337675_0_0_1"/>
<proteinExistence type="predicted"/>
<dbReference type="PaxDb" id="4113-PGSC0003DMT400097032"/>
<protein>
    <submittedName>
        <fullName evidence="1">Gag-pol polyprotein</fullName>
    </submittedName>
</protein>
<keyword evidence="2" id="KW-1185">Reference proteome</keyword>
<evidence type="ECO:0000313" key="2">
    <source>
        <dbReference type="Proteomes" id="UP000011115"/>
    </source>
</evidence>
<organism evidence="1 2">
    <name type="scientific">Solanum tuberosum</name>
    <name type="common">Potato</name>
    <dbReference type="NCBI Taxonomy" id="4113"/>
    <lineage>
        <taxon>Eukaryota</taxon>
        <taxon>Viridiplantae</taxon>
        <taxon>Streptophyta</taxon>
        <taxon>Embryophyta</taxon>
        <taxon>Tracheophyta</taxon>
        <taxon>Spermatophyta</taxon>
        <taxon>Magnoliopsida</taxon>
        <taxon>eudicotyledons</taxon>
        <taxon>Gunneridae</taxon>
        <taxon>Pentapetalae</taxon>
        <taxon>asterids</taxon>
        <taxon>lamiids</taxon>
        <taxon>Solanales</taxon>
        <taxon>Solanaceae</taxon>
        <taxon>Solanoideae</taxon>
        <taxon>Solaneae</taxon>
        <taxon>Solanum</taxon>
    </lineage>
</organism>
<sequence length="98" mass="11007">MQTQVTRIITQCLIDPVEHSESVESSVELVNQANDSIGANNGSLVPATHKIFMSPRRDFRDRPARCNVEEQELPNAPEMQPQGEVTNAEFREAIRMLS</sequence>
<reference evidence="1" key="2">
    <citation type="submission" date="2015-06" db="UniProtKB">
        <authorList>
            <consortium name="EnsemblPlants"/>
        </authorList>
    </citation>
    <scope>IDENTIFICATION</scope>
    <source>
        <strain evidence="1">DM1-3 516 R44</strain>
    </source>
</reference>
<name>M1DZR6_SOLTU</name>
<dbReference type="Gramene" id="PGSC0003DMT400097032">
    <property type="protein sequence ID" value="PGSC0003DMT400097032"/>
    <property type="gene ID" value="PGSC0003DMG400046603"/>
</dbReference>
<evidence type="ECO:0000313" key="1">
    <source>
        <dbReference type="EnsemblPlants" id="PGSC0003DMT400097032"/>
    </source>
</evidence>
<dbReference type="Proteomes" id="UP000011115">
    <property type="component" value="Unassembled WGS sequence"/>
</dbReference>
<reference evidence="2" key="1">
    <citation type="journal article" date="2011" name="Nature">
        <title>Genome sequence and analysis of the tuber crop potato.</title>
        <authorList>
            <consortium name="The Potato Genome Sequencing Consortium"/>
        </authorList>
    </citation>
    <scope>NUCLEOTIDE SEQUENCE [LARGE SCALE GENOMIC DNA]</scope>
    <source>
        <strain evidence="2">cv. DM1-3 516 R44</strain>
    </source>
</reference>
<accession>M1DZR6</accession>